<dbReference type="Proteomes" id="UP000320390">
    <property type="component" value="Chromosome"/>
</dbReference>
<dbReference type="SUPFAM" id="SSF56317">
    <property type="entry name" value="Carbon-nitrogen hydrolase"/>
    <property type="match status" value="1"/>
</dbReference>
<evidence type="ECO:0000313" key="3">
    <source>
        <dbReference type="EMBL" id="QDV09028.1"/>
    </source>
</evidence>
<sequence length="282" mass="29809">MTPMRVATLEIDILTGAVDANLAAVMAGVRAAAEAGAQLVAVPEMWPTSFVPGASAQDLRESVAAVESLAQLAGELGIVVVGSAFGPVGGEAPLPSNRAHVLGEGRVLAFHDKVHLFSPTAEHLAFRAGDDPPPVVELPGSDVRLAPIICYDLRFPEVARAAFRRGAEILVVVAQWPESRAPHWRALLRGRAAELEGFVVASNRIGTAEIGRRRMKLNFVGDAAVVGPGGEDVPRTLASTIGRGGSRLSVHEIDVEEARALRRAVPVLRDDRPELFPGWIGS</sequence>
<dbReference type="Gene3D" id="3.60.110.10">
    <property type="entry name" value="Carbon-nitrogen hydrolase"/>
    <property type="match status" value="1"/>
</dbReference>
<feature type="domain" description="CN hydrolase" evidence="2">
    <location>
        <begin position="4"/>
        <end position="255"/>
    </location>
</feature>
<evidence type="ECO:0000313" key="4">
    <source>
        <dbReference type="Proteomes" id="UP000320390"/>
    </source>
</evidence>
<accession>A0A518EY72</accession>
<gene>
    <name evidence="3" type="ORF">Poly30_45840</name>
</gene>
<dbReference type="PANTHER" id="PTHR23088:SF27">
    <property type="entry name" value="DEAMINATED GLUTATHIONE AMIDASE"/>
    <property type="match status" value="1"/>
</dbReference>
<dbReference type="PROSITE" id="PS50263">
    <property type="entry name" value="CN_HYDROLASE"/>
    <property type="match status" value="1"/>
</dbReference>
<dbReference type="PROSITE" id="PS01227">
    <property type="entry name" value="UPF0012"/>
    <property type="match status" value="1"/>
</dbReference>
<dbReference type="Pfam" id="PF00795">
    <property type="entry name" value="CN_hydrolase"/>
    <property type="match status" value="1"/>
</dbReference>
<name>A0A518EY72_9BACT</name>
<keyword evidence="4" id="KW-1185">Reference proteome</keyword>
<comment type="similarity">
    <text evidence="1">Belongs to the carbon-nitrogen hydrolase superfamily. NIT1/NIT2 family.</text>
</comment>
<dbReference type="GO" id="GO:0106008">
    <property type="term" value="F:2-oxoglutaramate amidase activity"/>
    <property type="evidence" value="ECO:0007669"/>
    <property type="project" value="UniProtKB-EC"/>
</dbReference>
<dbReference type="InterPro" id="IPR003010">
    <property type="entry name" value="C-N_Hydrolase"/>
</dbReference>
<dbReference type="AlphaFoldDB" id="A0A518EY72"/>
<proteinExistence type="inferred from homology"/>
<dbReference type="EMBL" id="CP036434">
    <property type="protein sequence ID" value="QDV09028.1"/>
    <property type="molecule type" value="Genomic_DNA"/>
</dbReference>
<protein>
    <submittedName>
        <fullName evidence="3">2-oxoglutaramate amidase</fullName>
        <ecNumber evidence="3">3.5.1.111</ecNumber>
    </submittedName>
</protein>
<dbReference type="PANTHER" id="PTHR23088">
    <property type="entry name" value="NITRILASE-RELATED"/>
    <property type="match status" value="1"/>
</dbReference>
<organism evidence="3 4">
    <name type="scientific">Saltatorellus ferox</name>
    <dbReference type="NCBI Taxonomy" id="2528018"/>
    <lineage>
        <taxon>Bacteria</taxon>
        <taxon>Pseudomonadati</taxon>
        <taxon>Planctomycetota</taxon>
        <taxon>Planctomycetia</taxon>
        <taxon>Planctomycetia incertae sedis</taxon>
        <taxon>Saltatorellus</taxon>
    </lineage>
</organism>
<evidence type="ECO:0000256" key="1">
    <source>
        <dbReference type="ARBA" id="ARBA00010613"/>
    </source>
</evidence>
<dbReference type="InterPro" id="IPR036526">
    <property type="entry name" value="C-N_Hydrolase_sf"/>
</dbReference>
<dbReference type="InterPro" id="IPR001110">
    <property type="entry name" value="UPF0012_CS"/>
</dbReference>
<keyword evidence="3" id="KW-0378">Hydrolase</keyword>
<evidence type="ECO:0000259" key="2">
    <source>
        <dbReference type="PROSITE" id="PS50263"/>
    </source>
</evidence>
<reference evidence="3 4" key="1">
    <citation type="submission" date="2019-02" db="EMBL/GenBank/DDBJ databases">
        <title>Deep-cultivation of Planctomycetes and their phenomic and genomic characterization uncovers novel biology.</title>
        <authorList>
            <person name="Wiegand S."/>
            <person name="Jogler M."/>
            <person name="Boedeker C."/>
            <person name="Pinto D."/>
            <person name="Vollmers J."/>
            <person name="Rivas-Marin E."/>
            <person name="Kohn T."/>
            <person name="Peeters S.H."/>
            <person name="Heuer A."/>
            <person name="Rast P."/>
            <person name="Oberbeckmann S."/>
            <person name="Bunk B."/>
            <person name="Jeske O."/>
            <person name="Meyerdierks A."/>
            <person name="Storesund J.E."/>
            <person name="Kallscheuer N."/>
            <person name="Luecker S."/>
            <person name="Lage O.M."/>
            <person name="Pohl T."/>
            <person name="Merkel B.J."/>
            <person name="Hornburger P."/>
            <person name="Mueller R.-W."/>
            <person name="Bruemmer F."/>
            <person name="Labrenz M."/>
            <person name="Spormann A.M."/>
            <person name="Op den Camp H."/>
            <person name="Overmann J."/>
            <person name="Amann R."/>
            <person name="Jetten M.S.M."/>
            <person name="Mascher T."/>
            <person name="Medema M.H."/>
            <person name="Devos D.P."/>
            <person name="Kaster A.-K."/>
            <person name="Ovreas L."/>
            <person name="Rohde M."/>
            <person name="Galperin M.Y."/>
            <person name="Jogler C."/>
        </authorList>
    </citation>
    <scope>NUCLEOTIDE SEQUENCE [LARGE SCALE GENOMIC DNA]</scope>
    <source>
        <strain evidence="3 4">Poly30</strain>
    </source>
</reference>
<dbReference type="EC" id="3.5.1.111" evidence="3"/>